<gene>
    <name evidence="3" type="ORF">FBUS_04091</name>
</gene>
<feature type="region of interest" description="Disordered" evidence="2">
    <location>
        <begin position="526"/>
        <end position="554"/>
    </location>
</feature>
<dbReference type="Proteomes" id="UP000728185">
    <property type="component" value="Unassembled WGS sequence"/>
</dbReference>
<accession>A0A8E0RKB5</accession>
<dbReference type="PANTHER" id="PTHR46518:SF1">
    <property type="entry name" value="OUTER DYNEIN ARM-DOCKING COMPLEX SUBUNIT 3"/>
    <property type="match status" value="1"/>
</dbReference>
<evidence type="ECO:0000256" key="2">
    <source>
        <dbReference type="SAM" id="MobiDB-lite"/>
    </source>
</evidence>
<dbReference type="EMBL" id="LUCM01011292">
    <property type="protein sequence ID" value="KAA0184172.1"/>
    <property type="molecule type" value="Genomic_DNA"/>
</dbReference>
<feature type="coiled-coil region" evidence="1">
    <location>
        <begin position="62"/>
        <end position="89"/>
    </location>
</feature>
<dbReference type="OrthoDB" id="6258011at2759"/>
<evidence type="ECO:0000256" key="1">
    <source>
        <dbReference type="SAM" id="Coils"/>
    </source>
</evidence>
<dbReference type="GO" id="GO:0036064">
    <property type="term" value="C:ciliary basal body"/>
    <property type="evidence" value="ECO:0007669"/>
    <property type="project" value="TreeGrafter"/>
</dbReference>
<dbReference type="GO" id="GO:0097542">
    <property type="term" value="C:ciliary tip"/>
    <property type="evidence" value="ECO:0007669"/>
    <property type="project" value="TreeGrafter"/>
</dbReference>
<protein>
    <submittedName>
        <fullName evidence="3">SMAD mothers against DPP 4</fullName>
    </submittedName>
</protein>
<comment type="caution">
    <text evidence="3">The sequence shown here is derived from an EMBL/GenBank/DDBJ whole genome shotgun (WGS) entry which is preliminary data.</text>
</comment>
<evidence type="ECO:0000313" key="3">
    <source>
        <dbReference type="EMBL" id="KAA0184172.1"/>
    </source>
</evidence>
<dbReference type="GO" id="GO:0003341">
    <property type="term" value="P:cilium movement"/>
    <property type="evidence" value="ECO:0007669"/>
    <property type="project" value="InterPro"/>
</dbReference>
<keyword evidence="1" id="KW-0175">Coiled coil</keyword>
<dbReference type="AlphaFoldDB" id="A0A8E0RKB5"/>
<proteinExistence type="predicted"/>
<dbReference type="PANTHER" id="PTHR46518">
    <property type="entry name" value="COILED-COIL DOMAIN-CONTAINING PROTEIN 151"/>
    <property type="match status" value="1"/>
</dbReference>
<dbReference type="GO" id="GO:0035253">
    <property type="term" value="C:ciliary rootlet"/>
    <property type="evidence" value="ECO:0007669"/>
    <property type="project" value="TreeGrafter"/>
</dbReference>
<reference evidence="3" key="1">
    <citation type="submission" date="2019-05" db="EMBL/GenBank/DDBJ databases">
        <title>Annotation for the trematode Fasciolopsis buski.</title>
        <authorList>
            <person name="Choi Y.-J."/>
        </authorList>
    </citation>
    <scope>NUCLEOTIDE SEQUENCE</scope>
    <source>
        <strain evidence="3">HT</strain>
        <tissue evidence="3">Whole worm</tissue>
    </source>
</reference>
<sequence>MSSMIPKTRSPVRLLAHEGEELGTKQRSMARPMLEVMDEMKSKLRLIDGETKSFYENSYRYLREAKTEAHRLRERNKELRARIVEYERIKGSIPDHHFVINSNEKLLNTEFTNQIMVHLFDEQVSKKMNSLNLLRHQTRVKKEHLKTMEVEAAMLELQKEQQDVTSHGGGANMQAVRITENKIEKVMLKQSEAVHIGQTYSAIYNKLKEESTTYLNTLDALKFEIERCTRKLNELRRIYEDALLIRDKTKTELQRHEELFYAHRKRRELEIGSMRRLVEAKREKPVPQKMPMFEQELRKLDVEVIGEEEEEETTSEPQNRLSYYTVLHEKLKNASGLSDLESIVARIEGQQETYSQLNDIRQQNDHIVKQLKIRQKKLLDDLTLTRTTYEEKKDMQMAIQTENDKLSDLSRKRLTELQAELGRVQDLESQVRITVEHLHNKLLLVRVASRRERGQSASALRDLLLSLTTIELLERCMDLYTQLETDLEEYDRNDEEFKMADASNECLRTRDEYRPTIERRLPNYAVRIETASREPTPSEDTENGDNEVPTREVLKQRAKLTVEHAKRKVLRDRQRRF</sequence>
<dbReference type="GO" id="GO:0036158">
    <property type="term" value="P:outer dynein arm assembly"/>
    <property type="evidence" value="ECO:0007669"/>
    <property type="project" value="InterPro"/>
</dbReference>
<name>A0A8E0RKB5_9TREM</name>
<dbReference type="InterPro" id="IPR033192">
    <property type="entry name" value="ODAD3"/>
</dbReference>
<organism evidence="3 4">
    <name type="scientific">Fasciolopsis buskii</name>
    <dbReference type="NCBI Taxonomy" id="27845"/>
    <lineage>
        <taxon>Eukaryota</taxon>
        <taxon>Metazoa</taxon>
        <taxon>Spiralia</taxon>
        <taxon>Lophotrochozoa</taxon>
        <taxon>Platyhelminthes</taxon>
        <taxon>Trematoda</taxon>
        <taxon>Digenea</taxon>
        <taxon>Plagiorchiida</taxon>
        <taxon>Echinostomata</taxon>
        <taxon>Echinostomatoidea</taxon>
        <taxon>Fasciolidae</taxon>
        <taxon>Fasciolopsis</taxon>
    </lineage>
</organism>
<keyword evidence="4" id="KW-1185">Reference proteome</keyword>
<evidence type="ECO:0000313" key="4">
    <source>
        <dbReference type="Proteomes" id="UP000728185"/>
    </source>
</evidence>